<dbReference type="PANTHER" id="PTHR37533:SF2">
    <property type="entry name" value="FLAGELLAR HOOK-LENGTH CONTROL PROTEIN"/>
    <property type="match status" value="1"/>
</dbReference>
<gene>
    <name evidence="3" type="ORF">C9J12_15700</name>
</gene>
<keyword evidence="4" id="KW-1185">Reference proteome</keyword>
<evidence type="ECO:0000313" key="3">
    <source>
        <dbReference type="EMBL" id="PSU47174.1"/>
    </source>
</evidence>
<feature type="domain" description="Flagellar hook-length control protein-like C-terminal" evidence="2">
    <location>
        <begin position="300"/>
        <end position="381"/>
    </location>
</feature>
<accession>A0A2T3JE67</accession>
<dbReference type="OrthoDB" id="1792985at2"/>
<feature type="region of interest" description="Disordered" evidence="1">
    <location>
        <begin position="1"/>
        <end position="54"/>
    </location>
</feature>
<feature type="compositionally biased region" description="Low complexity" evidence="1">
    <location>
        <begin position="1"/>
        <end position="19"/>
    </location>
</feature>
<dbReference type="CDD" id="cd17470">
    <property type="entry name" value="T3SS_Flik_C"/>
    <property type="match status" value="1"/>
</dbReference>
<dbReference type="InterPro" id="IPR052563">
    <property type="entry name" value="FliK"/>
</dbReference>
<dbReference type="Gene3D" id="3.30.750.140">
    <property type="match status" value="1"/>
</dbReference>
<name>A0A2T3JE67_9GAMM</name>
<protein>
    <recommendedName>
        <fullName evidence="2">Flagellar hook-length control protein-like C-terminal domain-containing protein</fullName>
    </recommendedName>
</protein>
<evidence type="ECO:0000313" key="4">
    <source>
        <dbReference type="Proteomes" id="UP000240987"/>
    </source>
</evidence>
<dbReference type="AlphaFoldDB" id="A0A2T3JE67"/>
<evidence type="ECO:0000256" key="1">
    <source>
        <dbReference type="SAM" id="MobiDB-lite"/>
    </source>
</evidence>
<dbReference type="InterPro" id="IPR021136">
    <property type="entry name" value="Flagellar_hook_control-like_C"/>
</dbReference>
<dbReference type="InterPro" id="IPR038610">
    <property type="entry name" value="FliK-like_C_sf"/>
</dbReference>
<feature type="compositionally biased region" description="Low complexity" evidence="1">
    <location>
        <begin position="373"/>
        <end position="388"/>
    </location>
</feature>
<proteinExistence type="predicted"/>
<feature type="region of interest" description="Disordered" evidence="1">
    <location>
        <begin position="373"/>
        <end position="392"/>
    </location>
</feature>
<organism evidence="3 4">
    <name type="scientific">Photobacterium frigidiphilum</name>
    <dbReference type="NCBI Taxonomy" id="264736"/>
    <lineage>
        <taxon>Bacteria</taxon>
        <taxon>Pseudomonadati</taxon>
        <taxon>Pseudomonadota</taxon>
        <taxon>Gammaproteobacteria</taxon>
        <taxon>Vibrionales</taxon>
        <taxon>Vibrionaceae</taxon>
        <taxon>Photobacterium</taxon>
    </lineage>
</organism>
<dbReference type="EMBL" id="PYMJ01000016">
    <property type="protein sequence ID" value="PSU47174.1"/>
    <property type="molecule type" value="Genomic_DNA"/>
</dbReference>
<dbReference type="Proteomes" id="UP000240987">
    <property type="component" value="Unassembled WGS sequence"/>
</dbReference>
<evidence type="ECO:0000259" key="2">
    <source>
        <dbReference type="Pfam" id="PF02120"/>
    </source>
</evidence>
<dbReference type="PANTHER" id="PTHR37533">
    <property type="entry name" value="FLAGELLAR HOOK-LENGTH CONTROL PROTEIN"/>
    <property type="match status" value="1"/>
</dbReference>
<comment type="caution">
    <text evidence="3">The sequence shown here is derived from an EMBL/GenBank/DDBJ whole genome shotgun (WGS) entry which is preliminary data.</text>
</comment>
<sequence>MSDMNISATIAAQQSATSNVKTSHVAEKSVSSNKASSSTATSDVKPNELDSDTMSFAQFEQKIKQQPEPEQQDNLAQADGETLPTAEELALQIEQLLAQVADPAAQPQAALLVNGQLVDGQLANGQAEAAGSEALAQQALTASSLESTATPVAQPLSAMNPFGQALPTGTDKAALLESAQQFLTQNSDSFAQAKAGDVSFALAKHAVMSRDGSLLSADNPMAMNETALMDKLANTLLPTSSASPLAMNVANNINTSHALNGQSPSQLVAASSSVSQQLQASVDITKPEWGRDLVEQLRSRLQLSKSDQIQHAHIRLDPPELGRLDVSLRMDGDKVSVHFTAAHPQLREALAANADRLRFDFDGSQMQLTDVSVSSGMYQQSQQQSGQSDEPEIMTNQFITASEKTDQRSAMATSVGRYESMI</sequence>
<reference evidence="3 4" key="1">
    <citation type="submission" date="2018-01" db="EMBL/GenBank/DDBJ databases">
        <title>Whole genome sequencing of Histamine producing bacteria.</title>
        <authorList>
            <person name="Butler K."/>
        </authorList>
    </citation>
    <scope>NUCLEOTIDE SEQUENCE [LARGE SCALE GENOMIC DNA]</scope>
    <source>
        <strain evidence="3 4">JCM 12947</strain>
    </source>
</reference>
<feature type="compositionally biased region" description="Low complexity" evidence="1">
    <location>
        <begin position="28"/>
        <end position="42"/>
    </location>
</feature>
<dbReference type="Pfam" id="PF02120">
    <property type="entry name" value="Flg_hook"/>
    <property type="match status" value="1"/>
</dbReference>